<dbReference type="SUPFAM" id="SSF52777">
    <property type="entry name" value="CoA-dependent acyltransferases"/>
    <property type="match status" value="3"/>
</dbReference>
<dbReference type="GO" id="GO:0044550">
    <property type="term" value="P:secondary metabolite biosynthetic process"/>
    <property type="evidence" value="ECO:0007669"/>
    <property type="project" value="TreeGrafter"/>
</dbReference>
<dbReference type="PANTHER" id="PTHR45527">
    <property type="entry name" value="NONRIBOSOMAL PEPTIDE SYNTHETASE"/>
    <property type="match status" value="1"/>
</dbReference>
<dbReference type="InterPro" id="IPR036736">
    <property type="entry name" value="ACP-like_sf"/>
</dbReference>
<keyword evidence="7" id="KW-1185">Reference proteome</keyword>
<reference evidence="6 7" key="1">
    <citation type="submission" date="2015-03" db="EMBL/GenBank/DDBJ databases">
        <title>Draft Genome Sequence of Burkholderia andropogonis type strain ICMP2807, isolated from Sorghum bicolor.</title>
        <authorList>
            <person name="Lopes-Santos L."/>
            <person name="Castro D.B."/>
            <person name="Ottoboni L.M."/>
            <person name="Park D."/>
            <person name="Weirc B.S."/>
            <person name="Destefano S.A."/>
        </authorList>
    </citation>
    <scope>NUCLEOTIDE SEQUENCE [LARGE SCALE GENOMIC DNA]</scope>
    <source>
        <strain evidence="6 7">ICMP2807</strain>
    </source>
</reference>
<dbReference type="Gene3D" id="3.30.559.30">
    <property type="entry name" value="Nonribosomal peptide synthetase, condensation domain"/>
    <property type="match status" value="2"/>
</dbReference>
<dbReference type="PROSITE" id="PS50075">
    <property type="entry name" value="CARRIER"/>
    <property type="match status" value="2"/>
</dbReference>
<protein>
    <recommendedName>
        <fullName evidence="5">Carrier domain-containing protein</fullName>
    </recommendedName>
</protein>
<gene>
    <name evidence="6" type="ORF">WM40_12060</name>
</gene>
<dbReference type="InterPro" id="IPR045851">
    <property type="entry name" value="AMP-bd_C_sf"/>
</dbReference>
<comment type="caution">
    <text evidence="6">The sequence shown here is derived from an EMBL/GenBank/DDBJ whole genome shotgun (WGS) entry which is preliminary data.</text>
</comment>
<dbReference type="Pfam" id="PF13193">
    <property type="entry name" value="AMP-binding_C"/>
    <property type="match status" value="2"/>
</dbReference>
<dbReference type="InterPro" id="IPR020806">
    <property type="entry name" value="PKS_PP-bd"/>
</dbReference>
<dbReference type="GO" id="GO:0031177">
    <property type="term" value="F:phosphopantetheine binding"/>
    <property type="evidence" value="ECO:0007669"/>
    <property type="project" value="InterPro"/>
</dbReference>
<dbReference type="NCBIfam" id="TIGR01733">
    <property type="entry name" value="AA-adenyl-dom"/>
    <property type="match status" value="2"/>
</dbReference>
<dbReference type="GO" id="GO:0072330">
    <property type="term" value="P:monocarboxylic acid biosynthetic process"/>
    <property type="evidence" value="ECO:0007669"/>
    <property type="project" value="UniProtKB-ARBA"/>
</dbReference>
<dbReference type="SMART" id="SM00823">
    <property type="entry name" value="PKS_PP"/>
    <property type="match status" value="2"/>
</dbReference>
<dbReference type="PROSITE" id="PS00012">
    <property type="entry name" value="PHOSPHOPANTETHEINE"/>
    <property type="match status" value="1"/>
</dbReference>
<dbReference type="Gene3D" id="3.30.559.10">
    <property type="entry name" value="Chloramphenicol acetyltransferase-like domain"/>
    <property type="match status" value="2"/>
</dbReference>
<dbReference type="GO" id="GO:0003824">
    <property type="term" value="F:catalytic activity"/>
    <property type="evidence" value="ECO:0007669"/>
    <property type="project" value="InterPro"/>
</dbReference>
<name>A0A0F5K0I2_9BURK</name>
<dbReference type="InterPro" id="IPR042099">
    <property type="entry name" value="ANL_N_sf"/>
</dbReference>
<dbReference type="Pfam" id="PF00668">
    <property type="entry name" value="Condensation"/>
    <property type="match status" value="2"/>
</dbReference>
<evidence type="ECO:0000256" key="3">
    <source>
        <dbReference type="ARBA" id="ARBA00022553"/>
    </source>
</evidence>
<evidence type="ECO:0000256" key="4">
    <source>
        <dbReference type="SAM" id="MobiDB-lite"/>
    </source>
</evidence>
<dbReference type="CDD" id="cd05930">
    <property type="entry name" value="A_NRPS"/>
    <property type="match status" value="2"/>
</dbReference>
<dbReference type="InterPro" id="IPR010071">
    <property type="entry name" value="AA_adenyl_dom"/>
</dbReference>
<dbReference type="CDD" id="cd19531">
    <property type="entry name" value="LCL_NRPS-like"/>
    <property type="match status" value="1"/>
</dbReference>
<evidence type="ECO:0000256" key="2">
    <source>
        <dbReference type="ARBA" id="ARBA00022450"/>
    </source>
</evidence>
<feature type="domain" description="Carrier" evidence="5">
    <location>
        <begin position="1902"/>
        <end position="1977"/>
    </location>
</feature>
<dbReference type="InterPro" id="IPR025110">
    <property type="entry name" value="AMP-bd_C"/>
</dbReference>
<dbReference type="InterPro" id="IPR020845">
    <property type="entry name" value="AMP-binding_CS"/>
</dbReference>
<dbReference type="InterPro" id="IPR000873">
    <property type="entry name" value="AMP-dep_synth/lig_dom"/>
</dbReference>
<dbReference type="InterPro" id="IPR001242">
    <property type="entry name" value="Condensation_dom"/>
</dbReference>
<dbReference type="Pfam" id="PF00550">
    <property type="entry name" value="PP-binding"/>
    <property type="match status" value="2"/>
</dbReference>
<evidence type="ECO:0000313" key="7">
    <source>
        <dbReference type="Proteomes" id="UP000033618"/>
    </source>
</evidence>
<keyword evidence="2" id="KW-0596">Phosphopantetheine</keyword>
<proteinExistence type="predicted"/>
<dbReference type="Gene3D" id="3.40.50.12780">
    <property type="entry name" value="N-terminal domain of ligase-like"/>
    <property type="match status" value="2"/>
</dbReference>
<feature type="domain" description="Carrier" evidence="5">
    <location>
        <begin position="838"/>
        <end position="913"/>
    </location>
</feature>
<organism evidence="6 7">
    <name type="scientific">Robbsia andropogonis</name>
    <dbReference type="NCBI Taxonomy" id="28092"/>
    <lineage>
        <taxon>Bacteria</taxon>
        <taxon>Pseudomonadati</taxon>
        <taxon>Pseudomonadota</taxon>
        <taxon>Betaproteobacteria</taxon>
        <taxon>Burkholderiales</taxon>
        <taxon>Burkholderiaceae</taxon>
        <taxon>Robbsia</taxon>
    </lineage>
</organism>
<dbReference type="PROSITE" id="PS00455">
    <property type="entry name" value="AMP_BINDING"/>
    <property type="match status" value="2"/>
</dbReference>
<dbReference type="EMBL" id="LAQU01000010">
    <property type="protein sequence ID" value="KKB63450.1"/>
    <property type="molecule type" value="Genomic_DNA"/>
</dbReference>
<dbReference type="FunFam" id="1.10.1200.10:FF:000016">
    <property type="entry name" value="Non-ribosomal peptide synthase"/>
    <property type="match status" value="1"/>
</dbReference>
<dbReference type="Pfam" id="PF00501">
    <property type="entry name" value="AMP-binding"/>
    <property type="match status" value="2"/>
</dbReference>
<dbReference type="PATRIC" id="fig|28092.6.peg.2832"/>
<feature type="region of interest" description="Disordered" evidence="4">
    <location>
        <begin position="1977"/>
        <end position="2020"/>
    </location>
</feature>
<dbReference type="Gene3D" id="1.10.1200.10">
    <property type="entry name" value="ACP-like"/>
    <property type="match status" value="2"/>
</dbReference>
<comment type="cofactor">
    <cofactor evidence="1">
        <name>pantetheine 4'-phosphate</name>
        <dbReference type="ChEBI" id="CHEBI:47942"/>
    </cofactor>
</comment>
<sequence>MREIADGYAVARGKHAAEAGAPTRRYADFVQWQNRRAAGKALAPAREYWQRQFARPVPPLNLPADGASSAAQPAGTLRVPMPPALLQALDTQARQHRTTRFTLLVATFAALLGRYAGEEDVVIGTPVANRQHPDWLSLVGFVANTVALRFDCAADQALQAFLDKAATTVRDALAHAELPFEHVLRTAERPGGGALFQAMFAMQPASVATFTLDGLTVRALPLPASQTKFDLTLLVEDSADGAALLFEYRADKYDPAWIADLSRRYLFRLERLGADLALPLGQLALTDEDDLRQLRRAWHGNLTNVVTDDASPLADHRPAAPVHALVALAAARHPDALAVSSPDGDLCYRELDGLANRYAHCLIAAGVRPGDRLGVCLAPSARFLAVVLAAGKVGAAYLPMDPGYPAERLQAMIEDATPPLVIVGEEMPALGGVSQRALAHLHRDAAAHPSTAPVMDTGDIDPMSLPFYVIFTSGSTGRPKGAVVTQRNFVNLLHWYANTFDFHAYTRVLLLSALSFDLTQKNLFAPLLHGGTLVIKSRPDFDASSVVQDIARHHISVVNCTPSMFYAIVEADAANGWHGIATLRHAFLGGEPIAVGPLRDWLLAAPQRTEIVNTYGPTECADVCAFKRLPTSLDHWPAVVPIGQALPGVQLVAVDDKGWPVPDGVVGELLIGGIGVGDGYLGRPELTAERFFTPPFAEPGERFYWTGDLVRRRTDGDYLFLGRRDLQTKLRGFRIELGEIEALLESQPGVARAAATVQRGAAGDERLVAFVIAEPQANIDIASLRTAARQRLPAFAVPQAIACVAALPYTPSGKLDRRALAGLEAGATEQGDPTPFEAPAGPIESLIAQVWRELIGVERISRHDSFFAIGGHSLLATRVVTRLVNQHRLAVDIGDVFSAPTIHALAAQIASRSEVAVVDGTSPTEGAAIVKRAAQGAHPLSPAQQRMLFLARLEGANATYNMSVALRMSGPLDIAALGQALDALVARHPVLAVTFSTQGDQVRQIPQRPAFPALVAEPVADDALETTIQALANQPFDLTRDGTMRIGLLATAADAHVLVMSFHHIVCDGWSAGIIQAELGRLYDAARQHTPPDLPALPVSYFDYADWHREWLSSDRLARLDVYWLAKLSDLPEVSTLPTDYRRPDVAAHAGRTVPFALPDALAARLAGVAREQGASLFMLMLAAFQTLVARLTQRDDVVVGTPVANRLRPELEGLVGLFVNTLVIRQTVDDSQPFTTHLAAAKQTLLDAYTHQDMPFERLVEQLNPPRHLGYAPLFQILFVMDTGALDSVEMSGLTVERIDALPGAAKYDLNVHLLERDGRLSGYVEYDTALFAPSTIARLIEMYCFTLAQITEAPDRPVHALSLLSPALAEELPGHAASQTQMLAPPRDATVVQLVRESAARWPDRPAVTLDGVSRSYAELLAAAETLAGALLQADAPRQAPIGILMHRSIERTVALLGTLVAGCAYVPLDPEWPDERITQIIGAIGINFLIVDSGDRVAAIGFTGHVIVPSGVDGVLRAHRDPTPDDLAYVITTSGSTGIPKSVAVPHRGVAHDLAFLVSARDVVPDDRVLQVTNFNFDPSVRDLFGTWSAGATAVLLPDDVARDPAALMTRLAQDGITKLFSITPTLLRSLLTVAETRGAPAGIRLDTLMPCGERLTAEDCLRAWSVFGDTLSIVNQYGPTEATMTSANHVVGHDDLLRPRIPVGRPNPNTLVWILDAHQREVPVGTFGEVYIDGIGITRGYANDPVRTREAFVPNPFATGRGYGPLLYRTGDVGRRLDDGSIDLMGRIDAQVKIRGNRVEPGEIEAALGRIPAVEHAAVKVFEDADGQPQLAAYVVLKTSVDEPEYMLRRHLARELPAYMVPVSLQAIAAMPTTITGKIDRQRLPAPRLQAAVPVSRRATTPTEVKVAAIWAEILVVPEVDTRTNFFELGGNSLRLIAVQAGVLTHFGLELPVVELFRYPTVELLASRIDARSGTQAAPHGAGTEVFSTSARRRIEQRKQRQSGAHARRQRRNKDA</sequence>
<dbReference type="Gene3D" id="3.30.300.30">
    <property type="match status" value="2"/>
</dbReference>
<dbReference type="GO" id="GO:0043041">
    <property type="term" value="P:amino acid activation for nonribosomal peptide biosynthetic process"/>
    <property type="evidence" value="ECO:0007669"/>
    <property type="project" value="TreeGrafter"/>
</dbReference>
<dbReference type="STRING" id="28092.WM40_12060"/>
<dbReference type="FunFam" id="3.30.300.30:FF:000015">
    <property type="entry name" value="Nonribosomal peptide synthase SidD"/>
    <property type="match status" value="1"/>
</dbReference>
<accession>A0A0F5K0I2</accession>
<dbReference type="SUPFAM" id="SSF47336">
    <property type="entry name" value="ACP-like"/>
    <property type="match status" value="2"/>
</dbReference>
<dbReference type="Proteomes" id="UP000033618">
    <property type="component" value="Unassembled WGS sequence"/>
</dbReference>
<evidence type="ECO:0000259" key="5">
    <source>
        <dbReference type="PROSITE" id="PS50075"/>
    </source>
</evidence>
<dbReference type="InterPro" id="IPR023213">
    <property type="entry name" value="CAT-like_dom_sf"/>
</dbReference>
<dbReference type="PANTHER" id="PTHR45527:SF1">
    <property type="entry name" value="FATTY ACID SYNTHASE"/>
    <property type="match status" value="1"/>
</dbReference>
<evidence type="ECO:0000313" key="6">
    <source>
        <dbReference type="EMBL" id="KKB63450.1"/>
    </source>
</evidence>
<evidence type="ECO:0000256" key="1">
    <source>
        <dbReference type="ARBA" id="ARBA00001957"/>
    </source>
</evidence>
<dbReference type="InterPro" id="IPR006162">
    <property type="entry name" value="Ppantetheine_attach_site"/>
</dbReference>
<dbReference type="InterPro" id="IPR009081">
    <property type="entry name" value="PP-bd_ACP"/>
</dbReference>
<feature type="compositionally biased region" description="Basic residues" evidence="4">
    <location>
        <begin position="2010"/>
        <end position="2020"/>
    </location>
</feature>
<keyword evidence="3" id="KW-0597">Phosphoprotein</keyword>
<dbReference type="GO" id="GO:0005737">
    <property type="term" value="C:cytoplasm"/>
    <property type="evidence" value="ECO:0007669"/>
    <property type="project" value="TreeGrafter"/>
</dbReference>
<dbReference type="SUPFAM" id="SSF56801">
    <property type="entry name" value="Acetyl-CoA synthetase-like"/>
    <property type="match status" value="2"/>
</dbReference>